<dbReference type="InterPro" id="IPR027417">
    <property type="entry name" value="P-loop_NTPase"/>
</dbReference>
<dbReference type="RefSeq" id="WP_130851779.1">
    <property type="nucleotide sequence ID" value="NZ_UYIG01000113.1"/>
</dbReference>
<dbReference type="InterPro" id="IPR050763">
    <property type="entry name" value="ABC_transporter_ATP-binding"/>
</dbReference>
<accession>A0A660DZ71</accession>
<dbReference type="PANTHER" id="PTHR42711">
    <property type="entry name" value="ABC TRANSPORTER ATP-BINDING PROTEIN"/>
    <property type="match status" value="1"/>
</dbReference>
<dbReference type="AlphaFoldDB" id="A0A660DZ71"/>
<dbReference type="OrthoDB" id="9804819at2"/>
<reference evidence="6 7" key="1">
    <citation type="submission" date="2018-11" db="EMBL/GenBank/DDBJ databases">
        <authorList>
            <person name="Wuyts S."/>
        </authorList>
    </citation>
    <scope>NUCLEOTIDE SEQUENCE [LARGE SCALE GENOMIC DNA]</scope>
    <source>
        <strain evidence="6">Lactobacillus mudanjiangensis AMBF249</strain>
    </source>
</reference>
<evidence type="ECO:0000256" key="3">
    <source>
        <dbReference type="ARBA" id="ARBA00022741"/>
    </source>
</evidence>
<keyword evidence="3" id="KW-0547">Nucleotide-binding</keyword>
<evidence type="ECO:0000259" key="5">
    <source>
        <dbReference type="PROSITE" id="PS50893"/>
    </source>
</evidence>
<dbReference type="Gene3D" id="3.40.50.300">
    <property type="entry name" value="P-loop containing nucleotide triphosphate hydrolases"/>
    <property type="match status" value="1"/>
</dbReference>
<dbReference type="Proteomes" id="UP000289996">
    <property type="component" value="Unassembled WGS sequence"/>
</dbReference>
<evidence type="ECO:0000256" key="2">
    <source>
        <dbReference type="ARBA" id="ARBA00022448"/>
    </source>
</evidence>
<gene>
    <name evidence="6" type="ORF">MUDAN_MDHGFNIF_02967</name>
</gene>
<dbReference type="PROSITE" id="PS50893">
    <property type="entry name" value="ABC_TRANSPORTER_2"/>
    <property type="match status" value="1"/>
</dbReference>
<dbReference type="InterPro" id="IPR003593">
    <property type="entry name" value="AAA+_ATPase"/>
</dbReference>
<dbReference type="PROSITE" id="PS00211">
    <property type="entry name" value="ABC_TRANSPORTER_1"/>
    <property type="match status" value="1"/>
</dbReference>
<sequence length="286" mass="31579">MILTTEHLTKRFDKKIAVNELNLNIEQGSFTALLGPNGAGKSTTMQLLLGLTTPTTGKITYADQVKIGVVFQASVLDTELTVKENLQLRARQYRQVDLQKVTEVSQQLGLTTFMNQRYGTLSGGQRRRVDIARALLNDPDILFLDEPTTALDIQTRTAIWDLLRQLQREQGLTIVLTTHYLSEADAADNVYVIDHGHVIAQGTATAIKAQHAASVLQITTSNVAELCRQVTMEPLNITDDQVTFHVPTSQAALTILTAVKALMTSFEFRPGTMDDAFLALTGRELR</sequence>
<dbReference type="InterPro" id="IPR003439">
    <property type="entry name" value="ABC_transporter-like_ATP-bd"/>
</dbReference>
<keyword evidence="2" id="KW-0813">Transport</keyword>
<evidence type="ECO:0000256" key="1">
    <source>
        <dbReference type="ARBA" id="ARBA00005417"/>
    </source>
</evidence>
<evidence type="ECO:0000313" key="7">
    <source>
        <dbReference type="Proteomes" id="UP000289996"/>
    </source>
</evidence>
<dbReference type="EMBL" id="UYIG01000113">
    <property type="protein sequence ID" value="VDG28537.1"/>
    <property type="molecule type" value="Genomic_DNA"/>
</dbReference>
<proteinExistence type="inferred from homology"/>
<dbReference type="GO" id="GO:0016887">
    <property type="term" value="F:ATP hydrolysis activity"/>
    <property type="evidence" value="ECO:0007669"/>
    <property type="project" value="InterPro"/>
</dbReference>
<dbReference type="InterPro" id="IPR017871">
    <property type="entry name" value="ABC_transporter-like_CS"/>
</dbReference>
<evidence type="ECO:0000313" key="6">
    <source>
        <dbReference type="EMBL" id="VDG28537.1"/>
    </source>
</evidence>
<comment type="similarity">
    <text evidence="1">Belongs to the ABC transporter superfamily.</text>
</comment>
<keyword evidence="7" id="KW-1185">Reference proteome</keyword>
<dbReference type="PANTHER" id="PTHR42711:SF5">
    <property type="entry name" value="ABC TRANSPORTER ATP-BINDING PROTEIN NATA"/>
    <property type="match status" value="1"/>
</dbReference>
<keyword evidence="4 6" id="KW-0067">ATP-binding</keyword>
<name>A0A660DZ71_9LACO</name>
<feature type="domain" description="ABC transporter" evidence="5">
    <location>
        <begin position="3"/>
        <end position="220"/>
    </location>
</feature>
<organism evidence="6 7">
    <name type="scientific">Lactiplantibacillus mudanjiangensis</name>
    <dbReference type="NCBI Taxonomy" id="1296538"/>
    <lineage>
        <taxon>Bacteria</taxon>
        <taxon>Bacillati</taxon>
        <taxon>Bacillota</taxon>
        <taxon>Bacilli</taxon>
        <taxon>Lactobacillales</taxon>
        <taxon>Lactobacillaceae</taxon>
        <taxon>Lactiplantibacillus</taxon>
    </lineage>
</organism>
<protein>
    <submittedName>
        <fullName evidence="6">ABC transporter ATP-binding protein [Lactobacillus koreensis]</fullName>
    </submittedName>
</protein>
<dbReference type="GO" id="GO:0005524">
    <property type="term" value="F:ATP binding"/>
    <property type="evidence" value="ECO:0007669"/>
    <property type="project" value="UniProtKB-KW"/>
</dbReference>
<dbReference type="Pfam" id="PF00005">
    <property type="entry name" value="ABC_tran"/>
    <property type="match status" value="1"/>
</dbReference>
<dbReference type="SMART" id="SM00382">
    <property type="entry name" value="AAA"/>
    <property type="match status" value="1"/>
</dbReference>
<dbReference type="SUPFAM" id="SSF52540">
    <property type="entry name" value="P-loop containing nucleoside triphosphate hydrolases"/>
    <property type="match status" value="1"/>
</dbReference>
<evidence type="ECO:0000256" key="4">
    <source>
        <dbReference type="ARBA" id="ARBA00022840"/>
    </source>
</evidence>